<feature type="transmembrane region" description="Helical" evidence="1">
    <location>
        <begin position="43"/>
        <end position="60"/>
    </location>
</feature>
<keyword evidence="3" id="KW-1185">Reference proteome</keyword>
<accession>A0A4Q0AIP4</accession>
<protein>
    <recommendedName>
        <fullName evidence="4">TIGR02611 family protein</fullName>
    </recommendedName>
</protein>
<keyword evidence="1" id="KW-0812">Transmembrane</keyword>
<reference evidence="2" key="1">
    <citation type="submission" date="2019-01" db="EMBL/GenBank/DDBJ databases">
        <title>Genomic signatures and co-occurrence patterns of the ultra-small Saccharimodia (Patescibacteria phylum) suggest a symbiotic lifestyle.</title>
        <authorList>
            <person name="Lemos L."/>
            <person name="Medeiros J."/>
            <person name="Andreote F."/>
            <person name="Fernandes G."/>
            <person name="Varani A."/>
            <person name="Oliveira G."/>
            <person name="Pylro V."/>
        </authorList>
    </citation>
    <scope>NUCLEOTIDE SEQUENCE [LARGE SCALE GENOMIC DNA]</scope>
    <source>
        <strain evidence="2">AMD01</strain>
    </source>
</reference>
<evidence type="ECO:0000256" key="1">
    <source>
        <dbReference type="SAM" id="Phobius"/>
    </source>
</evidence>
<dbReference type="EMBL" id="SCKW01000026">
    <property type="protein sequence ID" value="RWZ78965.1"/>
    <property type="molecule type" value="Genomic_DNA"/>
</dbReference>
<keyword evidence="1" id="KW-0472">Membrane</keyword>
<name>A0A4Q0AIP4_9BACT</name>
<proteinExistence type="predicted"/>
<dbReference type="Proteomes" id="UP000289269">
    <property type="component" value="Unassembled WGS sequence"/>
</dbReference>
<dbReference type="AlphaFoldDB" id="A0A4Q0AIP4"/>
<dbReference type="Pfam" id="PF09656">
    <property type="entry name" value="PGPGW"/>
    <property type="match status" value="1"/>
</dbReference>
<organism evidence="2 3">
    <name type="scientific">Candidatus Chaera renei</name>
    <dbReference type="NCBI Taxonomy" id="2506947"/>
    <lineage>
        <taxon>Bacteria</taxon>
        <taxon>Candidatus Saccharimonadota</taxon>
        <taxon>Candidatus Saccharimonadia</taxon>
        <taxon>Candidatus Saccharimonadales</taxon>
        <taxon>Candidatus Saccharimonadaceae</taxon>
        <taxon>Candidatus Chaera</taxon>
    </lineage>
</organism>
<comment type="caution">
    <text evidence="2">The sequence shown here is derived from an EMBL/GenBank/DDBJ whole genome shotgun (WGS) entry which is preliminary data.</text>
</comment>
<evidence type="ECO:0000313" key="3">
    <source>
        <dbReference type="Proteomes" id="UP000289269"/>
    </source>
</evidence>
<evidence type="ECO:0008006" key="4">
    <source>
        <dbReference type="Google" id="ProtNLM"/>
    </source>
</evidence>
<evidence type="ECO:0000313" key="2">
    <source>
        <dbReference type="EMBL" id="RWZ78965.1"/>
    </source>
</evidence>
<keyword evidence="1" id="KW-1133">Transmembrane helix</keyword>
<gene>
    <name evidence="2" type="ORF">EOT04_02625</name>
</gene>
<sequence length="85" mass="9401">MLNKLRYFWAKTPPLARQVAVLCLGIALLAAGAAMLVLPGPGWATIFLGLAVLASEFYWADQLKSWLLKRFKSALNWAKNRAGKI</sequence>
<dbReference type="InterPro" id="IPR019099">
    <property type="entry name" value="Uncharacterised_PGPGW_TM"/>
</dbReference>